<dbReference type="InterPro" id="IPR027417">
    <property type="entry name" value="P-loop_NTPase"/>
</dbReference>
<dbReference type="PANTHER" id="PTHR24223">
    <property type="entry name" value="ATP-BINDING CASSETTE SUB-FAMILY C"/>
    <property type="match status" value="1"/>
</dbReference>
<evidence type="ECO:0000259" key="10">
    <source>
        <dbReference type="PROSITE" id="PS50929"/>
    </source>
</evidence>
<feature type="transmembrane region" description="Helical" evidence="9">
    <location>
        <begin position="267"/>
        <end position="293"/>
    </location>
</feature>
<evidence type="ECO:0000256" key="6">
    <source>
        <dbReference type="ARBA" id="ARBA00022840"/>
    </source>
</evidence>
<evidence type="ECO:0000256" key="2">
    <source>
        <dbReference type="ARBA" id="ARBA00022448"/>
    </source>
</evidence>
<dbReference type="InterPro" id="IPR050173">
    <property type="entry name" value="ABC_transporter_C-like"/>
</dbReference>
<dbReference type="PROSITE" id="PS50929">
    <property type="entry name" value="ABC_TM1F"/>
    <property type="match status" value="1"/>
</dbReference>
<dbReference type="PANTHER" id="PTHR24223:SF443">
    <property type="entry name" value="MULTIDRUG-RESISTANCE LIKE PROTEIN 1, ISOFORM I"/>
    <property type="match status" value="1"/>
</dbReference>
<evidence type="ECO:0000256" key="3">
    <source>
        <dbReference type="ARBA" id="ARBA00022692"/>
    </source>
</evidence>
<dbReference type="InterPro" id="IPR036640">
    <property type="entry name" value="ABC1_TM_sf"/>
</dbReference>
<keyword evidence="7 9" id="KW-1133">Transmembrane helix</keyword>
<dbReference type="EMBL" id="JARBDR010000496">
    <property type="protein sequence ID" value="KAJ8311649.1"/>
    <property type="molecule type" value="Genomic_DNA"/>
</dbReference>
<evidence type="ECO:0000313" key="11">
    <source>
        <dbReference type="EMBL" id="KAJ8311649.1"/>
    </source>
</evidence>
<gene>
    <name evidence="11" type="ORF">KUTeg_011004</name>
</gene>
<evidence type="ECO:0000256" key="4">
    <source>
        <dbReference type="ARBA" id="ARBA00022737"/>
    </source>
</evidence>
<accession>A0ABQ9F2L4</accession>
<keyword evidence="4" id="KW-0677">Repeat</keyword>
<dbReference type="Pfam" id="PF00664">
    <property type="entry name" value="ABC_membrane"/>
    <property type="match status" value="1"/>
</dbReference>
<evidence type="ECO:0000256" key="7">
    <source>
        <dbReference type="ARBA" id="ARBA00022989"/>
    </source>
</evidence>
<dbReference type="Gene3D" id="1.20.1560.10">
    <property type="entry name" value="ABC transporter type 1, transmembrane domain"/>
    <property type="match status" value="1"/>
</dbReference>
<sequence>MISNGTLYLNIYLLDDPLSAVDSHVGKDLFNNVIGPEGLLRKKTRFLVTHGVHWLPKADVVIVMEDGVISEMGTYDELLYRKGAFAEFLKTVLLHEAETDDSEDPEGCKIAKMKDDLWEQVENAMSDGYVSSDVMMFDGLSRRQSMRKQSKRDLESSFSDRSTISTRSRFDTSVTKEKLQTKQEDSDKRFGQLTTVEQSQEGAIKFDVIWTYVKEIGIIYSFLIFIFICGYYGGNMGGNFWLTFWTEDEYLQNMTLVDTPEYYDGNIYYLLIYTLLGVIQGACLLLFGLVAFFRMATAGGQLHAKMLRCILRSPMSFFDTTPVGRMMNRFSFDIDVLDDRMPRIFRLWSFMFFGLLSIVIVISVNTPTFMIALVPIGILYVLILKFYLPTARQLKRIESVTRSPVFNHFSETIAGASVIRAFRCGDRFIEECARRVNKNCSFFYAANTSAR</sequence>
<evidence type="ECO:0000256" key="1">
    <source>
        <dbReference type="ARBA" id="ARBA00004127"/>
    </source>
</evidence>
<dbReference type="SUPFAM" id="SSF90123">
    <property type="entry name" value="ABC transporter transmembrane region"/>
    <property type="match status" value="1"/>
</dbReference>
<evidence type="ECO:0000256" key="8">
    <source>
        <dbReference type="ARBA" id="ARBA00023136"/>
    </source>
</evidence>
<evidence type="ECO:0000256" key="9">
    <source>
        <dbReference type="SAM" id="Phobius"/>
    </source>
</evidence>
<name>A0ABQ9F2L4_TEGGR</name>
<dbReference type="Gene3D" id="3.40.50.300">
    <property type="entry name" value="P-loop containing nucleotide triphosphate hydrolases"/>
    <property type="match status" value="1"/>
</dbReference>
<keyword evidence="8 9" id="KW-0472">Membrane</keyword>
<feature type="transmembrane region" description="Helical" evidence="9">
    <location>
        <begin position="369"/>
        <end position="388"/>
    </location>
</feature>
<feature type="transmembrane region" description="Helical" evidence="9">
    <location>
        <begin position="216"/>
        <end position="234"/>
    </location>
</feature>
<keyword evidence="3 9" id="KW-0812">Transmembrane</keyword>
<comment type="subcellular location">
    <subcellularLocation>
        <location evidence="1">Endomembrane system</location>
        <topology evidence="1">Multi-pass membrane protein</topology>
    </subcellularLocation>
</comment>
<keyword evidence="6" id="KW-0067">ATP-binding</keyword>
<evidence type="ECO:0000256" key="5">
    <source>
        <dbReference type="ARBA" id="ARBA00022741"/>
    </source>
</evidence>
<proteinExistence type="predicted"/>
<keyword evidence="5" id="KW-0547">Nucleotide-binding</keyword>
<reference evidence="11 12" key="1">
    <citation type="submission" date="2022-12" db="EMBL/GenBank/DDBJ databases">
        <title>Chromosome-level genome of Tegillarca granosa.</title>
        <authorList>
            <person name="Kim J."/>
        </authorList>
    </citation>
    <scope>NUCLEOTIDE SEQUENCE [LARGE SCALE GENOMIC DNA]</scope>
    <source>
        <strain evidence="11">Teg-2019</strain>
        <tissue evidence="11">Adductor muscle</tissue>
    </source>
</reference>
<feature type="transmembrane region" description="Helical" evidence="9">
    <location>
        <begin position="344"/>
        <end position="363"/>
    </location>
</feature>
<feature type="domain" description="ABC transmembrane type-1" evidence="10">
    <location>
        <begin position="222"/>
        <end position="451"/>
    </location>
</feature>
<comment type="caution">
    <text evidence="11">The sequence shown here is derived from an EMBL/GenBank/DDBJ whole genome shotgun (WGS) entry which is preliminary data.</text>
</comment>
<dbReference type="InterPro" id="IPR011527">
    <property type="entry name" value="ABC1_TM_dom"/>
</dbReference>
<protein>
    <recommendedName>
        <fullName evidence="10">ABC transmembrane type-1 domain-containing protein</fullName>
    </recommendedName>
</protein>
<keyword evidence="2" id="KW-0813">Transport</keyword>
<evidence type="ECO:0000313" key="12">
    <source>
        <dbReference type="Proteomes" id="UP001217089"/>
    </source>
</evidence>
<organism evidence="11 12">
    <name type="scientific">Tegillarca granosa</name>
    <name type="common">Malaysian cockle</name>
    <name type="synonym">Anadara granosa</name>
    <dbReference type="NCBI Taxonomy" id="220873"/>
    <lineage>
        <taxon>Eukaryota</taxon>
        <taxon>Metazoa</taxon>
        <taxon>Spiralia</taxon>
        <taxon>Lophotrochozoa</taxon>
        <taxon>Mollusca</taxon>
        <taxon>Bivalvia</taxon>
        <taxon>Autobranchia</taxon>
        <taxon>Pteriomorphia</taxon>
        <taxon>Arcoida</taxon>
        <taxon>Arcoidea</taxon>
        <taxon>Arcidae</taxon>
        <taxon>Tegillarca</taxon>
    </lineage>
</organism>
<dbReference type="SUPFAM" id="SSF52540">
    <property type="entry name" value="P-loop containing nucleoside triphosphate hydrolases"/>
    <property type="match status" value="1"/>
</dbReference>
<dbReference type="CDD" id="cd18603">
    <property type="entry name" value="ABC_6TM_MRP1_2_3_6_D2_like"/>
    <property type="match status" value="1"/>
</dbReference>
<keyword evidence="12" id="KW-1185">Reference proteome</keyword>
<dbReference type="Proteomes" id="UP001217089">
    <property type="component" value="Unassembled WGS sequence"/>
</dbReference>